<evidence type="ECO:0000313" key="6">
    <source>
        <dbReference type="Proteomes" id="UP001188597"/>
    </source>
</evidence>
<reference evidence="5" key="1">
    <citation type="submission" date="2022-12" db="EMBL/GenBank/DDBJ databases">
        <title>Draft genome assemblies for two species of Escallonia (Escalloniales).</title>
        <authorList>
            <person name="Chanderbali A."/>
            <person name="Dervinis C."/>
            <person name="Anghel I."/>
            <person name="Soltis D."/>
            <person name="Soltis P."/>
            <person name="Zapata F."/>
        </authorList>
    </citation>
    <scope>NUCLEOTIDE SEQUENCE</scope>
    <source>
        <strain evidence="5">UCBG64.0493</strain>
        <tissue evidence="5">Leaf</tissue>
    </source>
</reference>
<dbReference type="Pfam" id="PF07727">
    <property type="entry name" value="RVT_2"/>
    <property type="match status" value="1"/>
</dbReference>
<evidence type="ECO:0000313" key="5">
    <source>
        <dbReference type="EMBL" id="KAK3043650.1"/>
    </source>
</evidence>
<proteinExistence type="predicted"/>
<dbReference type="Proteomes" id="UP001188597">
    <property type="component" value="Unassembled WGS sequence"/>
</dbReference>
<dbReference type="GO" id="GO:0016787">
    <property type="term" value="F:hydrolase activity"/>
    <property type="evidence" value="ECO:0007669"/>
    <property type="project" value="UniProtKB-KW"/>
</dbReference>
<evidence type="ECO:0000259" key="3">
    <source>
        <dbReference type="Pfam" id="PF07727"/>
    </source>
</evidence>
<dbReference type="PANTHER" id="PTHR42648">
    <property type="entry name" value="TRANSPOSASE, PUTATIVE-RELATED"/>
    <property type="match status" value="1"/>
</dbReference>
<feature type="domain" description="GAG-pre-integrase" evidence="4">
    <location>
        <begin position="39"/>
        <end position="107"/>
    </location>
</feature>
<gene>
    <name evidence="5" type="ORF">RJ639_000066</name>
</gene>
<dbReference type="CDD" id="cd09272">
    <property type="entry name" value="RNase_HI_RT_Ty1"/>
    <property type="match status" value="1"/>
</dbReference>
<dbReference type="SUPFAM" id="SSF53098">
    <property type="entry name" value="Ribonuclease H-like"/>
    <property type="match status" value="1"/>
</dbReference>
<evidence type="ECO:0008006" key="7">
    <source>
        <dbReference type="Google" id="ProtNLM"/>
    </source>
</evidence>
<protein>
    <recommendedName>
        <fullName evidence="7">Gag-pol polyprotein</fullName>
    </recommendedName>
</protein>
<dbReference type="Gene3D" id="3.30.420.10">
    <property type="entry name" value="Ribonuclease H-like superfamily/Ribonuclease H"/>
    <property type="match status" value="1"/>
</dbReference>
<accession>A0AA89BIJ0</accession>
<comment type="caution">
    <text evidence="5">The sequence shown here is derived from an EMBL/GenBank/DDBJ whole genome shotgun (WGS) entry which is preliminary data.</text>
</comment>
<keyword evidence="1" id="KW-0479">Metal-binding</keyword>
<dbReference type="InterPro" id="IPR013103">
    <property type="entry name" value="RVT_2"/>
</dbReference>
<evidence type="ECO:0000256" key="2">
    <source>
        <dbReference type="ARBA" id="ARBA00022801"/>
    </source>
</evidence>
<dbReference type="InterPro" id="IPR036397">
    <property type="entry name" value="RNaseH_sf"/>
</dbReference>
<feature type="domain" description="Reverse transcriptase Ty1/copia-type" evidence="3">
    <location>
        <begin position="290"/>
        <end position="336"/>
    </location>
</feature>
<dbReference type="EMBL" id="JAVXUP010000003">
    <property type="protein sequence ID" value="KAK3043650.1"/>
    <property type="molecule type" value="Genomic_DNA"/>
</dbReference>
<dbReference type="InterPro" id="IPR012337">
    <property type="entry name" value="RNaseH-like_sf"/>
</dbReference>
<dbReference type="InterPro" id="IPR039537">
    <property type="entry name" value="Retrotran_Ty1/copia-like"/>
</dbReference>
<dbReference type="GO" id="GO:0046872">
    <property type="term" value="F:metal ion binding"/>
    <property type="evidence" value="ECO:0007669"/>
    <property type="project" value="UniProtKB-KW"/>
</dbReference>
<name>A0AA89BIJ0_9ASTE</name>
<keyword evidence="2" id="KW-0378">Hydrolase</keyword>
<dbReference type="InterPro" id="IPR025724">
    <property type="entry name" value="GAG-pre-integrase_dom"/>
</dbReference>
<dbReference type="GO" id="GO:0003676">
    <property type="term" value="F:nucleic acid binding"/>
    <property type="evidence" value="ECO:0007669"/>
    <property type="project" value="InterPro"/>
</dbReference>
<evidence type="ECO:0000256" key="1">
    <source>
        <dbReference type="ARBA" id="ARBA00022723"/>
    </source>
</evidence>
<evidence type="ECO:0000259" key="4">
    <source>
        <dbReference type="Pfam" id="PF13976"/>
    </source>
</evidence>
<dbReference type="Pfam" id="PF13976">
    <property type="entry name" value="gag_pre-integrs"/>
    <property type="match status" value="1"/>
</dbReference>
<keyword evidence="6" id="KW-1185">Reference proteome</keyword>
<dbReference type="PANTHER" id="PTHR42648:SF28">
    <property type="entry name" value="TRANSPOSON-ENCODED PROTEIN WITH RIBONUCLEASE H-LIKE AND RETROVIRUS ZINC FINGER-LIKE DOMAINS"/>
    <property type="match status" value="1"/>
</dbReference>
<sequence>MALNTSTMYDLENYRAAGGVMRIMKGALVMMKGLKQNSLYLLQGNTVSGAAATDSSSDIDSDTTKLWHMRLGHMSERGMDVLSEQGLLGSKKIGKLDFCEHCVFGKQYRVKFSRAVHTTKEFFKNEGIVRHRTVRKMPQQNGITERMNRTLLERDRNILSDAGLSGNIRFQISRDVTFDESLMLSKKKELIDAGKDNSIREKVELEVRALDSLPIIPTNKEDENIEVEEPATYKEAIKSMESTQWTIAMSEMIESLYKNQTWELVKPPVGQKIVSCKWVYKKNKGIPGMEDARLLLAMVALYDLELEQLDVKTTFLHGELEEQIFMRQPEGFVIQEAKYVAATEAVKEAFWLKGLVGDLELKQESSTVYCDSQSAIHLTKNQMLHEWTKHIDVRFYFIRDVVSQGTVMVEKIFTYENPADMMTKHIPEIKFKHCLDLIGISSI</sequence>
<organism evidence="5 6">
    <name type="scientific">Escallonia herrerae</name>
    <dbReference type="NCBI Taxonomy" id="1293975"/>
    <lineage>
        <taxon>Eukaryota</taxon>
        <taxon>Viridiplantae</taxon>
        <taxon>Streptophyta</taxon>
        <taxon>Embryophyta</taxon>
        <taxon>Tracheophyta</taxon>
        <taxon>Spermatophyta</taxon>
        <taxon>Magnoliopsida</taxon>
        <taxon>eudicotyledons</taxon>
        <taxon>Gunneridae</taxon>
        <taxon>Pentapetalae</taxon>
        <taxon>asterids</taxon>
        <taxon>campanulids</taxon>
        <taxon>Escalloniales</taxon>
        <taxon>Escalloniaceae</taxon>
        <taxon>Escallonia</taxon>
    </lineage>
</organism>
<dbReference type="AlphaFoldDB" id="A0AA89BIJ0"/>